<name>A0A0K1PLU3_9BACT</name>
<accession>A0A0K1PLU3</accession>
<dbReference type="InterPro" id="IPR029058">
    <property type="entry name" value="AB_hydrolase_fold"/>
</dbReference>
<evidence type="ECO:0008006" key="4">
    <source>
        <dbReference type="Google" id="ProtNLM"/>
    </source>
</evidence>
<dbReference type="Proteomes" id="UP000064967">
    <property type="component" value="Chromosome"/>
</dbReference>
<evidence type="ECO:0000313" key="2">
    <source>
        <dbReference type="EMBL" id="AKU94495.1"/>
    </source>
</evidence>
<dbReference type="SUPFAM" id="SSF53474">
    <property type="entry name" value="alpha/beta-Hydrolases"/>
    <property type="match status" value="1"/>
</dbReference>
<gene>
    <name evidence="2" type="ORF">AKJ09_01159</name>
</gene>
<feature type="region of interest" description="Disordered" evidence="1">
    <location>
        <begin position="1"/>
        <end position="27"/>
    </location>
</feature>
<reference evidence="2 3" key="1">
    <citation type="submission" date="2015-08" db="EMBL/GenBank/DDBJ databases">
        <authorList>
            <person name="Babu N.S."/>
            <person name="Beckwith C.J."/>
            <person name="Beseler K.G."/>
            <person name="Brison A."/>
            <person name="Carone J.V."/>
            <person name="Caskin T.P."/>
            <person name="Diamond M."/>
            <person name="Durham M.E."/>
            <person name="Foxe J.M."/>
            <person name="Go M."/>
            <person name="Henderson B.A."/>
            <person name="Jones I.B."/>
            <person name="McGettigan J.A."/>
            <person name="Micheletti S.J."/>
            <person name="Nasrallah M.E."/>
            <person name="Ortiz D."/>
            <person name="Piller C.R."/>
            <person name="Privatt S.R."/>
            <person name="Schneider S.L."/>
            <person name="Sharp S."/>
            <person name="Smith T.C."/>
            <person name="Stanton J.D."/>
            <person name="Ullery H.E."/>
            <person name="Wilson R.J."/>
            <person name="Serrano M.G."/>
            <person name="Buck G."/>
            <person name="Lee V."/>
            <person name="Wang Y."/>
            <person name="Carvalho R."/>
            <person name="Voegtly L."/>
            <person name="Shi R."/>
            <person name="Duckworth R."/>
            <person name="Johnson A."/>
            <person name="Loviza R."/>
            <person name="Walstead R."/>
            <person name="Shah Z."/>
            <person name="Kiflezghi M."/>
            <person name="Wade K."/>
            <person name="Ball S.L."/>
            <person name="Bradley K.W."/>
            <person name="Asai D.J."/>
            <person name="Bowman C.A."/>
            <person name="Russell D.A."/>
            <person name="Pope W.H."/>
            <person name="Jacobs-Sera D."/>
            <person name="Hendrix R.W."/>
            <person name="Hatfull G.F."/>
        </authorList>
    </citation>
    <scope>NUCLEOTIDE SEQUENCE [LARGE SCALE GENOMIC DNA]</scope>
    <source>
        <strain evidence="2 3">DSM 27648</strain>
    </source>
</reference>
<dbReference type="EMBL" id="CP012333">
    <property type="protein sequence ID" value="AKU94495.1"/>
    <property type="molecule type" value="Genomic_DNA"/>
</dbReference>
<dbReference type="Gene3D" id="3.40.50.1820">
    <property type="entry name" value="alpha/beta hydrolase"/>
    <property type="match status" value="1"/>
</dbReference>
<keyword evidence="3" id="KW-1185">Reference proteome</keyword>
<sequence length="251" mass="27185">MLPTAEAAPKRFGRVSTSTNGASKPSGPFPWCAPEFDALTSDICHVGAGNERDGRRTLVIFLHGAIAKNTDWQFNQERALARQAKQSGFEAIFPRSPLRESGYLWPGSKSEDVEEKLIDSWMAAKKQLEARNGRPFDDVFVMGFSSGAYFTSSLAIRDRAKVDGYAVFAGGTPFGAIAQPARRPPVFVGVCATDSQTASHSRAFAGALAAHGFPYRADEQQVGHMFSDIHVAHAVAYLRSASTKTRAKDAK</sequence>
<evidence type="ECO:0000256" key="1">
    <source>
        <dbReference type="SAM" id="MobiDB-lite"/>
    </source>
</evidence>
<protein>
    <recommendedName>
        <fullName evidence="4">Phospholipase/carboxylesterase/thioesterase domain-containing protein</fullName>
    </recommendedName>
</protein>
<organism evidence="2 3">
    <name type="scientific">Labilithrix luteola</name>
    <dbReference type="NCBI Taxonomy" id="1391654"/>
    <lineage>
        <taxon>Bacteria</taxon>
        <taxon>Pseudomonadati</taxon>
        <taxon>Myxococcota</taxon>
        <taxon>Polyangia</taxon>
        <taxon>Polyangiales</taxon>
        <taxon>Labilitrichaceae</taxon>
        <taxon>Labilithrix</taxon>
    </lineage>
</organism>
<evidence type="ECO:0000313" key="3">
    <source>
        <dbReference type="Proteomes" id="UP000064967"/>
    </source>
</evidence>
<dbReference type="AlphaFoldDB" id="A0A0K1PLU3"/>
<dbReference type="KEGG" id="llu:AKJ09_01159"/>
<proteinExistence type="predicted"/>